<feature type="signal peptide" evidence="1">
    <location>
        <begin position="1"/>
        <end position="20"/>
    </location>
</feature>
<dbReference type="Gene3D" id="1.25.10.10">
    <property type="entry name" value="Leucine-rich Repeat Variant"/>
    <property type="match status" value="1"/>
</dbReference>
<sequence>MCHWREVRIMICASQSRLGALVVLLAHPTEEVRMALLSLVVAFVKDDEGCEAIGEVGALQGVLDLLLRAQRDRVRTLSAMKGLAARFLRNLVRHDPVNLSLFTEHPAVAGQDWQSWLPRSETA</sequence>
<gene>
    <name evidence="2" type="ORF">PCAR00345_LOCUS21042</name>
</gene>
<dbReference type="InterPro" id="IPR016024">
    <property type="entry name" value="ARM-type_fold"/>
</dbReference>
<evidence type="ECO:0008006" key="3">
    <source>
        <dbReference type="Google" id="ProtNLM"/>
    </source>
</evidence>
<reference evidence="2" key="1">
    <citation type="submission" date="2021-01" db="EMBL/GenBank/DDBJ databases">
        <authorList>
            <person name="Corre E."/>
            <person name="Pelletier E."/>
            <person name="Niang G."/>
            <person name="Scheremetjew M."/>
            <person name="Finn R."/>
            <person name="Kale V."/>
            <person name="Holt S."/>
            <person name="Cochrane G."/>
            <person name="Meng A."/>
            <person name="Brown T."/>
            <person name="Cohen L."/>
        </authorList>
    </citation>
    <scope>NUCLEOTIDE SEQUENCE</scope>
    <source>
        <strain evidence="2">CCMP645</strain>
    </source>
</reference>
<evidence type="ECO:0000313" key="2">
    <source>
        <dbReference type="EMBL" id="CAE0768430.1"/>
    </source>
</evidence>
<dbReference type="AlphaFoldDB" id="A0A7S4BK00"/>
<evidence type="ECO:0000256" key="1">
    <source>
        <dbReference type="SAM" id="SignalP"/>
    </source>
</evidence>
<name>A0A7S4BK00_CHRCT</name>
<feature type="chain" id="PRO_5030991134" description="Protein HGH1 homolog" evidence="1">
    <location>
        <begin position="21"/>
        <end position="123"/>
    </location>
</feature>
<keyword evidence="1" id="KW-0732">Signal</keyword>
<dbReference type="SUPFAM" id="SSF48371">
    <property type="entry name" value="ARM repeat"/>
    <property type="match status" value="1"/>
</dbReference>
<dbReference type="EMBL" id="HBIZ01033031">
    <property type="protein sequence ID" value="CAE0768430.1"/>
    <property type="molecule type" value="Transcribed_RNA"/>
</dbReference>
<protein>
    <recommendedName>
        <fullName evidence="3">Protein HGH1 homolog</fullName>
    </recommendedName>
</protein>
<proteinExistence type="predicted"/>
<accession>A0A7S4BK00</accession>
<dbReference type="InterPro" id="IPR011989">
    <property type="entry name" value="ARM-like"/>
</dbReference>
<organism evidence="2">
    <name type="scientific">Chrysotila carterae</name>
    <name type="common">Marine alga</name>
    <name type="synonym">Syracosphaera carterae</name>
    <dbReference type="NCBI Taxonomy" id="13221"/>
    <lineage>
        <taxon>Eukaryota</taxon>
        <taxon>Haptista</taxon>
        <taxon>Haptophyta</taxon>
        <taxon>Prymnesiophyceae</taxon>
        <taxon>Isochrysidales</taxon>
        <taxon>Isochrysidaceae</taxon>
        <taxon>Chrysotila</taxon>
    </lineage>
</organism>